<proteinExistence type="predicted"/>
<accession>A0ABU3RUD6</accession>
<dbReference type="Gene3D" id="1.10.10.10">
    <property type="entry name" value="Winged helix-like DNA-binding domain superfamily/Winged helix DNA-binding domain"/>
    <property type="match status" value="1"/>
</dbReference>
<evidence type="ECO:0000256" key="1">
    <source>
        <dbReference type="SAM" id="MobiDB-lite"/>
    </source>
</evidence>
<dbReference type="SUPFAM" id="SSF46785">
    <property type="entry name" value="Winged helix' DNA-binding domain"/>
    <property type="match status" value="1"/>
</dbReference>
<evidence type="ECO:0008006" key="4">
    <source>
        <dbReference type="Google" id="ProtNLM"/>
    </source>
</evidence>
<protein>
    <recommendedName>
        <fullName evidence="4">MarR family transcriptional regulator</fullName>
    </recommendedName>
</protein>
<dbReference type="InterPro" id="IPR036390">
    <property type="entry name" value="WH_DNA-bd_sf"/>
</dbReference>
<dbReference type="Proteomes" id="UP001256673">
    <property type="component" value="Unassembled WGS sequence"/>
</dbReference>
<evidence type="ECO:0000313" key="2">
    <source>
        <dbReference type="EMBL" id="MDU0326497.1"/>
    </source>
</evidence>
<sequence length="316" mass="33339">MNTSTPLDPRSLAHRLTTVGHALHHRLFAQLRDSDLHPKTVFLLRAIDGRIDAPWVAERLARGGKRVSALADRGWIISTDDGWALTDEGRAVLDRLDADRSALLADVPADDLERLIAALDTLEGALGLDAESGDDRGPRGFGPGFGPRGGFGPALGPGFGPRGGFGPFGPGMRRGFDPDARGFDRDADGEGRRGHGGPRAHDGDAEHARGERGPRHGHGFGPDFGHGHGRGRGERGHGFGPGFGHGRGHGDGERGHGLGPSFGHGRGHGDGERGHRRGHRAAQRAYERGFDAGFSRGRESTASGTPSDTERGSVAE</sequence>
<gene>
    <name evidence="2" type="ORF">RWH43_06955</name>
</gene>
<feature type="compositionally biased region" description="Basic and acidic residues" evidence="1">
    <location>
        <begin position="174"/>
        <end position="214"/>
    </location>
</feature>
<dbReference type="RefSeq" id="WP_316001076.1">
    <property type="nucleotide sequence ID" value="NZ_JAWDIU010000001.1"/>
</dbReference>
<dbReference type="InterPro" id="IPR036388">
    <property type="entry name" value="WH-like_DNA-bd_sf"/>
</dbReference>
<keyword evidence="3" id="KW-1185">Reference proteome</keyword>
<feature type="compositionally biased region" description="Gly residues" evidence="1">
    <location>
        <begin position="139"/>
        <end position="169"/>
    </location>
</feature>
<feature type="region of interest" description="Disordered" evidence="1">
    <location>
        <begin position="128"/>
        <end position="316"/>
    </location>
</feature>
<dbReference type="EMBL" id="JAWDIU010000001">
    <property type="protein sequence ID" value="MDU0326497.1"/>
    <property type="molecule type" value="Genomic_DNA"/>
</dbReference>
<reference evidence="2 3" key="1">
    <citation type="submission" date="2023-09" db="EMBL/GenBank/DDBJ databases">
        <title>Microbacterium fusihabitans sp. nov., Microbacterium phycihabitans sp. nov., and Microbacterium cervinum sp. nov., isolated from dried seaweeds of beach.</title>
        <authorList>
            <person name="Lee S.D."/>
        </authorList>
    </citation>
    <scope>NUCLEOTIDE SEQUENCE [LARGE SCALE GENOMIC DNA]</scope>
    <source>
        <strain evidence="2 3">KSW2-21</strain>
    </source>
</reference>
<name>A0ABU3RUD6_9MICO</name>
<organism evidence="2 3">
    <name type="scientific">Microbacterium algihabitans</name>
    <dbReference type="NCBI Taxonomy" id="3075992"/>
    <lineage>
        <taxon>Bacteria</taxon>
        <taxon>Bacillati</taxon>
        <taxon>Actinomycetota</taxon>
        <taxon>Actinomycetes</taxon>
        <taxon>Micrococcales</taxon>
        <taxon>Microbacteriaceae</taxon>
        <taxon>Microbacterium</taxon>
    </lineage>
</organism>
<comment type="caution">
    <text evidence="2">The sequence shown here is derived from an EMBL/GenBank/DDBJ whole genome shotgun (WGS) entry which is preliminary data.</text>
</comment>
<evidence type="ECO:0000313" key="3">
    <source>
        <dbReference type="Proteomes" id="UP001256673"/>
    </source>
</evidence>